<protein>
    <submittedName>
        <fullName evidence="1">Uncharacterized protein</fullName>
    </submittedName>
</protein>
<evidence type="ECO:0000313" key="1">
    <source>
        <dbReference type="EMBL" id="KAJ2965425.1"/>
    </source>
</evidence>
<gene>
    <name evidence="1" type="ORF">NQ176_g10622</name>
</gene>
<dbReference type="EMBL" id="JANJQO010002991">
    <property type="protein sequence ID" value="KAJ2965425.1"/>
    <property type="molecule type" value="Genomic_DNA"/>
</dbReference>
<accession>A0ACC1MF57</accession>
<keyword evidence="2" id="KW-1185">Reference proteome</keyword>
<evidence type="ECO:0000313" key="2">
    <source>
        <dbReference type="Proteomes" id="UP001143910"/>
    </source>
</evidence>
<reference evidence="1" key="1">
    <citation type="submission" date="2022-08" db="EMBL/GenBank/DDBJ databases">
        <title>Genome Sequence of Lecanicillium fungicola.</title>
        <authorList>
            <person name="Buettner E."/>
        </authorList>
    </citation>
    <scope>NUCLEOTIDE SEQUENCE</scope>
    <source>
        <strain evidence="1">Babe33</strain>
    </source>
</reference>
<comment type="caution">
    <text evidence="1">The sequence shown here is derived from an EMBL/GenBank/DDBJ whole genome shotgun (WGS) entry which is preliminary data.</text>
</comment>
<proteinExistence type="predicted"/>
<dbReference type="Proteomes" id="UP001143910">
    <property type="component" value="Unassembled WGS sequence"/>
</dbReference>
<sequence>MLEKLRVEREGRNSEQFKREFADKWFRKRPVPTYWRPPPSPPPSTSFWAAEAATRVGQAVDTSDGLDGASEYILAPTSEYVEEAGNGNGVIVVEGKHDNARGDETVAGAVGQLAERRDSAMQDGKGCLLGSTIAADGPSLELEKEFGNADMTQSLANTVIESSSELSEAASCEWTELYKPFQSLKIGGERS</sequence>
<name>A0ACC1MF57_9HYPO</name>
<organism evidence="1 2">
    <name type="scientific">Zarea fungicola</name>
    <dbReference type="NCBI Taxonomy" id="93591"/>
    <lineage>
        <taxon>Eukaryota</taxon>
        <taxon>Fungi</taxon>
        <taxon>Dikarya</taxon>
        <taxon>Ascomycota</taxon>
        <taxon>Pezizomycotina</taxon>
        <taxon>Sordariomycetes</taxon>
        <taxon>Hypocreomycetidae</taxon>
        <taxon>Hypocreales</taxon>
        <taxon>Cordycipitaceae</taxon>
        <taxon>Zarea</taxon>
    </lineage>
</organism>